<feature type="transmembrane region" description="Helical" evidence="7">
    <location>
        <begin position="30"/>
        <end position="49"/>
    </location>
</feature>
<dbReference type="Gene3D" id="1.20.1530.20">
    <property type="match status" value="1"/>
</dbReference>
<keyword evidence="3" id="KW-0813">Transport</keyword>
<sequence>MEGNIFLQISALLALTVSIAFFVRLLKQPLIVAYIIAGIVAGPLFFNLLHGGKELYEVFAQFGVILLLFIIGLNLNFSHLKSIGKVSFITGMGQIIFTVIIGTLILLALHMPLVTALYLAIAITFSSTIIIMKLLSDKKETETIYGKYTIGLMLVQDVVAVVILVAIGFLRYEGALMDSLGILIFKIAIIGALIVAAAKYLLPKLLDQVSYSSELLFIFTIAWCFGVSSLVFLSGFSIEMGAIAAGLSLGASPYQPEIASRIKPLRDFFLVIFFVVLGGEMAFASTSAIWLPGIILSLFILIGNPIILFLLFRSLKFTRRNSFLAGVTAAQVSEFGFVILFTGEQMGHLSGTELPVFTIVALLTIFFSSYLIMYSERVYNFLLPFFALFGKDKYLQENQVPAIYDAWIVGYHRIGRRVCDALSEKKVPFAVVDFDPSAIKSLRRQKIPSFFGDIADIEFVQDLPLVNSKLVLITIPSTDDQIVLINHLRNAKSTALIIANAEQHANMHILYQAGADYVMMPHMVGGDWIADIIKTKEWIPETFDELKADQRKQDRTLGLGKQIA</sequence>
<dbReference type="InterPro" id="IPR006153">
    <property type="entry name" value="Cation/H_exchanger_TM"/>
</dbReference>
<feature type="transmembrane region" description="Helical" evidence="7">
    <location>
        <begin position="354"/>
        <end position="373"/>
    </location>
</feature>
<evidence type="ECO:0000256" key="3">
    <source>
        <dbReference type="ARBA" id="ARBA00022448"/>
    </source>
</evidence>
<comment type="similarity">
    <text evidence="2">Belongs to the monovalent cation:proton antiporter 2 (CPA2) transporter (TC 2.A.37) family.</text>
</comment>
<dbReference type="Pfam" id="PF02254">
    <property type="entry name" value="TrkA_N"/>
    <property type="match status" value="1"/>
</dbReference>
<gene>
    <name evidence="10" type="ORF">UT41_C0001G0276</name>
</gene>
<dbReference type="GO" id="GO:1902600">
    <property type="term" value="P:proton transmembrane transport"/>
    <property type="evidence" value="ECO:0007669"/>
    <property type="project" value="InterPro"/>
</dbReference>
<dbReference type="PANTHER" id="PTHR42751">
    <property type="entry name" value="SODIUM/HYDROGEN EXCHANGER FAMILY/TRKA DOMAIN PROTEIN"/>
    <property type="match status" value="1"/>
</dbReference>
<reference evidence="10 11" key="1">
    <citation type="journal article" date="2015" name="Nature">
        <title>rRNA introns, odd ribosomes, and small enigmatic genomes across a large radiation of phyla.</title>
        <authorList>
            <person name="Brown C.T."/>
            <person name="Hug L.A."/>
            <person name="Thomas B.C."/>
            <person name="Sharon I."/>
            <person name="Castelle C.J."/>
            <person name="Singh A."/>
            <person name="Wilkins M.J."/>
            <person name="Williams K.H."/>
            <person name="Banfield J.F."/>
        </authorList>
    </citation>
    <scope>NUCLEOTIDE SEQUENCE [LARGE SCALE GENOMIC DNA]</scope>
</reference>
<dbReference type="InterPro" id="IPR003148">
    <property type="entry name" value="RCK_N"/>
</dbReference>
<organism evidence="10 11">
    <name type="scientific">Candidatus Wolfebacteria bacterium GW2011_GWC2_39_22</name>
    <dbReference type="NCBI Taxonomy" id="1619013"/>
    <lineage>
        <taxon>Bacteria</taxon>
        <taxon>Candidatus Wolfeibacteriota</taxon>
    </lineage>
</organism>
<name>A0A0G0RGG5_9BACT</name>
<evidence type="ECO:0000256" key="5">
    <source>
        <dbReference type="ARBA" id="ARBA00022989"/>
    </source>
</evidence>
<feature type="transmembrane region" description="Helical" evidence="7">
    <location>
        <begin position="55"/>
        <end position="75"/>
    </location>
</feature>
<keyword evidence="6 7" id="KW-0472">Membrane</keyword>
<evidence type="ECO:0000259" key="8">
    <source>
        <dbReference type="Pfam" id="PF00999"/>
    </source>
</evidence>
<feature type="transmembrane region" description="Helical" evidence="7">
    <location>
        <begin position="115"/>
        <end position="136"/>
    </location>
</feature>
<dbReference type="EMBL" id="LBWR01000001">
    <property type="protein sequence ID" value="KKR12732.1"/>
    <property type="molecule type" value="Genomic_DNA"/>
</dbReference>
<feature type="transmembrane region" description="Helical" evidence="7">
    <location>
        <begin position="214"/>
        <end position="232"/>
    </location>
</feature>
<dbReference type="STRING" id="1619013.UT41_C0001G0276"/>
<evidence type="ECO:0000256" key="4">
    <source>
        <dbReference type="ARBA" id="ARBA00022692"/>
    </source>
</evidence>
<dbReference type="SUPFAM" id="SSF51735">
    <property type="entry name" value="NAD(P)-binding Rossmann-fold domains"/>
    <property type="match status" value="1"/>
</dbReference>
<feature type="transmembrane region" description="Helical" evidence="7">
    <location>
        <begin position="182"/>
        <end position="202"/>
    </location>
</feature>
<keyword evidence="5 7" id="KW-1133">Transmembrane helix</keyword>
<feature type="transmembrane region" description="Helical" evidence="7">
    <location>
        <begin position="6"/>
        <end position="23"/>
    </location>
</feature>
<dbReference type="GO" id="GO:0006813">
    <property type="term" value="P:potassium ion transport"/>
    <property type="evidence" value="ECO:0007669"/>
    <property type="project" value="InterPro"/>
</dbReference>
<feature type="domain" description="Cation/H+ exchanger transmembrane" evidence="8">
    <location>
        <begin position="13"/>
        <end position="368"/>
    </location>
</feature>
<feature type="domain" description="RCK N-terminal" evidence="9">
    <location>
        <begin position="408"/>
        <end position="521"/>
    </location>
</feature>
<feature type="transmembrane region" description="Helical" evidence="7">
    <location>
        <begin position="290"/>
        <end position="311"/>
    </location>
</feature>
<protein>
    <submittedName>
        <fullName evidence="10">Transporter, CPA2 family</fullName>
    </submittedName>
</protein>
<dbReference type="Pfam" id="PF00999">
    <property type="entry name" value="Na_H_Exchanger"/>
    <property type="match status" value="1"/>
</dbReference>
<dbReference type="InterPro" id="IPR038770">
    <property type="entry name" value="Na+/solute_symporter_sf"/>
</dbReference>
<dbReference type="AlphaFoldDB" id="A0A0G0RGG5"/>
<dbReference type="PANTHER" id="PTHR42751:SF3">
    <property type="entry name" value="SODIUM_GLUTAMATE SYMPORTER"/>
    <property type="match status" value="1"/>
</dbReference>
<evidence type="ECO:0000256" key="6">
    <source>
        <dbReference type="ARBA" id="ARBA00023136"/>
    </source>
</evidence>
<feature type="transmembrane region" description="Helical" evidence="7">
    <location>
        <begin position="87"/>
        <end position="109"/>
    </location>
</feature>
<evidence type="ECO:0000313" key="10">
    <source>
        <dbReference type="EMBL" id="KKR12732.1"/>
    </source>
</evidence>
<dbReference type="GO" id="GO:0015297">
    <property type="term" value="F:antiporter activity"/>
    <property type="evidence" value="ECO:0007669"/>
    <property type="project" value="InterPro"/>
</dbReference>
<comment type="subcellular location">
    <subcellularLocation>
        <location evidence="1">Membrane</location>
        <topology evidence="1">Multi-pass membrane protein</topology>
    </subcellularLocation>
</comment>
<dbReference type="InterPro" id="IPR036291">
    <property type="entry name" value="NAD(P)-bd_dom_sf"/>
</dbReference>
<accession>A0A0G0RGG5</accession>
<keyword evidence="4 7" id="KW-0812">Transmembrane</keyword>
<dbReference type="Gene3D" id="3.40.50.720">
    <property type="entry name" value="NAD(P)-binding Rossmann-like Domain"/>
    <property type="match status" value="1"/>
</dbReference>
<evidence type="ECO:0000256" key="7">
    <source>
        <dbReference type="SAM" id="Phobius"/>
    </source>
</evidence>
<evidence type="ECO:0000256" key="2">
    <source>
        <dbReference type="ARBA" id="ARBA00005551"/>
    </source>
</evidence>
<proteinExistence type="inferred from homology"/>
<feature type="transmembrane region" description="Helical" evidence="7">
    <location>
        <begin position="148"/>
        <end position="170"/>
    </location>
</feature>
<dbReference type="GO" id="GO:0016020">
    <property type="term" value="C:membrane"/>
    <property type="evidence" value="ECO:0007669"/>
    <property type="project" value="UniProtKB-SubCell"/>
</dbReference>
<comment type="caution">
    <text evidence="10">The sequence shown here is derived from an EMBL/GenBank/DDBJ whole genome shotgun (WGS) entry which is preliminary data.</text>
</comment>
<evidence type="ECO:0000256" key="1">
    <source>
        <dbReference type="ARBA" id="ARBA00004141"/>
    </source>
</evidence>
<evidence type="ECO:0000313" key="11">
    <source>
        <dbReference type="Proteomes" id="UP000034665"/>
    </source>
</evidence>
<evidence type="ECO:0000259" key="9">
    <source>
        <dbReference type="Pfam" id="PF02254"/>
    </source>
</evidence>
<dbReference type="Proteomes" id="UP000034665">
    <property type="component" value="Unassembled WGS sequence"/>
</dbReference>
<feature type="transmembrane region" description="Helical" evidence="7">
    <location>
        <begin position="323"/>
        <end position="342"/>
    </location>
</feature>